<evidence type="ECO:0000256" key="8">
    <source>
        <dbReference type="ARBA" id="ARBA00022723"/>
    </source>
</evidence>
<dbReference type="PANTHER" id="PTHR30573">
    <property type="entry name" value="QUINOLINATE SYNTHETASE A"/>
    <property type="match status" value="1"/>
</dbReference>
<feature type="binding site" evidence="13">
    <location>
        <begin position="252"/>
        <end position="254"/>
    </location>
    <ligand>
        <name>iminosuccinate</name>
        <dbReference type="ChEBI" id="CHEBI:77875"/>
    </ligand>
</feature>
<evidence type="ECO:0000256" key="3">
    <source>
        <dbReference type="ARBA" id="ARBA00012669"/>
    </source>
</evidence>
<feature type="binding site" evidence="13">
    <location>
        <position position="226"/>
    </location>
    <ligand>
        <name>[4Fe-4S] cluster</name>
        <dbReference type="ChEBI" id="CHEBI:49883"/>
    </ligand>
</feature>
<organism evidence="14 15">
    <name type="scientific">Lactovum miscens</name>
    <dbReference type="NCBI Taxonomy" id="190387"/>
    <lineage>
        <taxon>Bacteria</taxon>
        <taxon>Bacillati</taxon>
        <taxon>Bacillota</taxon>
        <taxon>Bacilli</taxon>
        <taxon>Lactobacillales</taxon>
        <taxon>Streptococcaceae</taxon>
        <taxon>Lactovum</taxon>
    </lineage>
</organism>
<keyword evidence="8 13" id="KW-0479">Metal-binding</keyword>
<dbReference type="AlphaFoldDB" id="A0A841CAY8"/>
<keyword evidence="7 13" id="KW-0808">Transferase</keyword>
<keyword evidence="6 13" id="KW-0662">Pyridine nucleotide biosynthesis</keyword>
<keyword evidence="4 13" id="KW-0004">4Fe-4S</keyword>
<dbReference type="PANTHER" id="PTHR30573:SF0">
    <property type="entry name" value="QUINOLINATE SYNTHASE, CHLOROPLASTIC"/>
    <property type="match status" value="1"/>
</dbReference>
<dbReference type="EC" id="2.5.1.72" evidence="3 13"/>
<keyword evidence="5 13" id="KW-0963">Cytoplasm</keyword>
<dbReference type="Proteomes" id="UP000562464">
    <property type="component" value="Unassembled WGS sequence"/>
</dbReference>
<comment type="catalytic activity">
    <reaction evidence="11">
        <text>iminosuccinate + dihydroxyacetone phosphate = quinolinate + phosphate + 2 H2O + H(+)</text>
        <dbReference type="Rhea" id="RHEA:25888"/>
        <dbReference type="ChEBI" id="CHEBI:15377"/>
        <dbReference type="ChEBI" id="CHEBI:15378"/>
        <dbReference type="ChEBI" id="CHEBI:29959"/>
        <dbReference type="ChEBI" id="CHEBI:43474"/>
        <dbReference type="ChEBI" id="CHEBI:57642"/>
        <dbReference type="ChEBI" id="CHEBI:77875"/>
        <dbReference type="EC" id="2.5.1.72"/>
    </reaction>
    <physiologicalReaction direction="left-to-right" evidence="11">
        <dbReference type="Rhea" id="RHEA:25889"/>
    </physiologicalReaction>
</comment>
<evidence type="ECO:0000256" key="11">
    <source>
        <dbReference type="ARBA" id="ARBA00050125"/>
    </source>
</evidence>
<evidence type="ECO:0000256" key="5">
    <source>
        <dbReference type="ARBA" id="ARBA00022490"/>
    </source>
</evidence>
<dbReference type="EMBL" id="JACHHV010000043">
    <property type="protein sequence ID" value="MBB5888721.1"/>
    <property type="molecule type" value="Genomic_DNA"/>
</dbReference>
<comment type="subcellular location">
    <subcellularLocation>
        <location evidence="13">Cytoplasm</location>
    </subcellularLocation>
</comment>
<feature type="binding site" evidence="13">
    <location>
        <position position="159"/>
    </location>
    <ligand>
        <name>iminosuccinate</name>
        <dbReference type="ChEBI" id="CHEBI:77875"/>
    </ligand>
</feature>
<accession>A0A841CAY8</accession>
<protein>
    <recommendedName>
        <fullName evidence="12 13">Quinolinate synthase</fullName>
        <ecNumber evidence="3 13">2.5.1.72</ecNumber>
    </recommendedName>
</protein>
<evidence type="ECO:0000256" key="6">
    <source>
        <dbReference type="ARBA" id="ARBA00022642"/>
    </source>
</evidence>
<dbReference type="FunFam" id="3.40.50.10800:FF:000001">
    <property type="entry name" value="Quinolinate synthase A"/>
    <property type="match status" value="1"/>
</dbReference>
<dbReference type="GO" id="GO:0034628">
    <property type="term" value="P:'de novo' NAD+ biosynthetic process from L-aspartate"/>
    <property type="evidence" value="ECO:0007669"/>
    <property type="project" value="TreeGrafter"/>
</dbReference>
<feature type="binding site" evidence="13">
    <location>
        <position position="269"/>
    </location>
    <ligand>
        <name>iminosuccinate</name>
        <dbReference type="ChEBI" id="CHEBI:77875"/>
    </ligand>
</feature>
<comment type="cofactor">
    <cofactor evidence="13">
        <name>[4Fe-4S] cluster</name>
        <dbReference type="ChEBI" id="CHEBI:49883"/>
    </cofactor>
    <text evidence="13">Binds 1 [4Fe-4S] cluster per subunit.</text>
</comment>
<proteinExistence type="inferred from homology"/>
<comment type="caution">
    <text evidence="14">The sequence shown here is derived from an EMBL/GenBank/DDBJ whole genome shotgun (WGS) entry which is preliminary data.</text>
</comment>
<evidence type="ECO:0000313" key="15">
    <source>
        <dbReference type="Proteomes" id="UP000562464"/>
    </source>
</evidence>
<evidence type="ECO:0000256" key="1">
    <source>
        <dbReference type="ARBA" id="ARBA00003791"/>
    </source>
</evidence>
<gene>
    <name evidence="13" type="primary">nadA</name>
    <name evidence="14" type="ORF">HNQ37_001634</name>
</gene>
<evidence type="ECO:0000256" key="4">
    <source>
        <dbReference type="ARBA" id="ARBA00022485"/>
    </source>
</evidence>
<dbReference type="InterPro" id="IPR036094">
    <property type="entry name" value="NadA_sf"/>
</dbReference>
<keyword evidence="9 13" id="KW-0408">Iron</keyword>
<evidence type="ECO:0000256" key="13">
    <source>
        <dbReference type="HAMAP-Rule" id="MF_00569"/>
    </source>
</evidence>
<dbReference type="Pfam" id="PF02445">
    <property type="entry name" value="NadA"/>
    <property type="match status" value="1"/>
</dbReference>
<evidence type="ECO:0000256" key="2">
    <source>
        <dbReference type="ARBA" id="ARBA00005065"/>
    </source>
</evidence>
<evidence type="ECO:0000313" key="14">
    <source>
        <dbReference type="EMBL" id="MBB5888721.1"/>
    </source>
</evidence>
<keyword evidence="15" id="KW-1185">Reference proteome</keyword>
<dbReference type="UniPathway" id="UPA00253">
    <property type="reaction ID" value="UER00327"/>
</dbReference>
<dbReference type="RefSeq" id="WP_183541076.1">
    <property type="nucleotide sequence ID" value="NZ_JACHHV010000043.1"/>
</dbReference>
<feature type="binding site" evidence="13">
    <location>
        <begin position="138"/>
        <end position="140"/>
    </location>
    <ligand>
        <name>iminosuccinate</name>
        <dbReference type="ChEBI" id="CHEBI:77875"/>
    </ligand>
</feature>
<evidence type="ECO:0000256" key="7">
    <source>
        <dbReference type="ARBA" id="ARBA00022679"/>
    </source>
</evidence>
<feature type="binding site" evidence="13">
    <location>
        <position position="107"/>
    </location>
    <ligand>
        <name>[4Fe-4S] cluster</name>
        <dbReference type="ChEBI" id="CHEBI:49883"/>
    </ligand>
</feature>
<dbReference type="HAMAP" id="MF_00569">
    <property type="entry name" value="NadA_type3"/>
    <property type="match status" value="1"/>
</dbReference>
<dbReference type="NCBIfam" id="TIGR00550">
    <property type="entry name" value="nadA"/>
    <property type="match status" value="1"/>
</dbReference>
<dbReference type="GO" id="GO:0051539">
    <property type="term" value="F:4 iron, 4 sulfur cluster binding"/>
    <property type="evidence" value="ECO:0007669"/>
    <property type="project" value="UniProtKB-KW"/>
</dbReference>
<evidence type="ECO:0000256" key="9">
    <source>
        <dbReference type="ARBA" id="ARBA00023004"/>
    </source>
</evidence>
<feature type="binding site" evidence="13">
    <location>
        <position position="43"/>
    </location>
    <ligand>
        <name>iminosuccinate</name>
        <dbReference type="ChEBI" id="CHEBI:77875"/>
    </ligand>
</feature>
<dbReference type="InterPro" id="IPR003473">
    <property type="entry name" value="NadA"/>
</dbReference>
<reference evidence="14 15" key="1">
    <citation type="submission" date="2020-08" db="EMBL/GenBank/DDBJ databases">
        <title>Genomic Encyclopedia of Type Strains, Phase IV (KMG-IV): sequencing the most valuable type-strain genomes for metagenomic binning, comparative biology and taxonomic classification.</title>
        <authorList>
            <person name="Goeker M."/>
        </authorList>
    </citation>
    <scope>NUCLEOTIDE SEQUENCE [LARGE SCALE GENOMIC DNA]</scope>
    <source>
        <strain evidence="14 15">DSM 14925</strain>
    </source>
</reference>
<keyword evidence="10 13" id="KW-0411">Iron-sulfur</keyword>
<comment type="pathway">
    <text evidence="2 13">Cofactor biosynthesis; NAD(+) biosynthesis; quinolinate from iminoaspartate: step 1/1.</text>
</comment>
<dbReference type="GO" id="GO:0005829">
    <property type="term" value="C:cytosol"/>
    <property type="evidence" value="ECO:0007669"/>
    <property type="project" value="TreeGrafter"/>
</dbReference>
<evidence type="ECO:0000256" key="10">
    <source>
        <dbReference type="ARBA" id="ARBA00023014"/>
    </source>
</evidence>
<feature type="binding site" evidence="13">
    <location>
        <position position="60"/>
    </location>
    <ligand>
        <name>iminosuccinate</name>
        <dbReference type="ChEBI" id="CHEBI:77875"/>
    </ligand>
</feature>
<name>A0A841CAY8_9LACT</name>
<dbReference type="NCBIfam" id="NF006883">
    <property type="entry name" value="PRK09375.2-4"/>
    <property type="match status" value="1"/>
</dbReference>
<dbReference type="GO" id="GO:0008987">
    <property type="term" value="F:quinolinate synthetase A activity"/>
    <property type="evidence" value="ECO:0007669"/>
    <property type="project" value="UniProtKB-UniRule"/>
</dbReference>
<dbReference type="GO" id="GO:0046872">
    <property type="term" value="F:metal ion binding"/>
    <property type="evidence" value="ECO:0007669"/>
    <property type="project" value="UniProtKB-KW"/>
</dbReference>
<dbReference type="InterPro" id="IPR023515">
    <property type="entry name" value="Quinolinate_synth_A_type3"/>
</dbReference>
<feature type="binding site" evidence="13">
    <location>
        <position position="316"/>
    </location>
    <ligand>
        <name>[4Fe-4S] cluster</name>
        <dbReference type="ChEBI" id="CHEBI:49883"/>
    </ligand>
</feature>
<evidence type="ECO:0000256" key="12">
    <source>
        <dbReference type="ARBA" id="ARBA00073059"/>
    </source>
</evidence>
<comment type="function">
    <text evidence="1 13">Catalyzes the condensation of iminoaspartate with dihydroxyacetone phosphate to form quinolinate.</text>
</comment>
<dbReference type="SUPFAM" id="SSF142754">
    <property type="entry name" value="NadA-like"/>
    <property type="match status" value="1"/>
</dbReference>
<comment type="similarity">
    <text evidence="13">Belongs to the quinolinate synthase family. Type 3 subfamily.</text>
</comment>
<sequence>MDSLNIEGQARLAKYYMEDSQEQINRIYKIKKYFGNKILLVAHHYQKDEIVQFADATGDSLKLAQIAASNKTAKKIIFCGVTFMAETADILTDDSQDVILPDPTAGCSLADMANSFQVTKAWRYLKDKYGSDIMPITYVNSSSAIKSFVGKHNGVVVTSGNAMKVIKWALQRSKYLFFLPDQNLGRNISLQLGISPDEIALWKPLSEEFIASNSEKIKIILWDGYCSVHQQFNVNQISQLRKTYPEIKVIVHPECTNEVVNAADEVGSTEAIIDYIQQSPLGSRIAVGTDNNLVSRLQHIFPEKQVMLLNPIACSCVLMNRIDLPHLALTMDNLMNRPEELNIVKVNQETSHFAKVALDKMLNLS</sequence>
<dbReference type="Gene3D" id="3.40.50.10800">
    <property type="entry name" value="NadA-like"/>
    <property type="match status" value="3"/>
</dbReference>